<dbReference type="GO" id="GO:0020037">
    <property type="term" value="F:heme binding"/>
    <property type="evidence" value="ECO:0007669"/>
    <property type="project" value="InterPro"/>
</dbReference>
<dbReference type="Gene3D" id="1.10.630.10">
    <property type="entry name" value="Cytochrome P450"/>
    <property type="match status" value="1"/>
</dbReference>
<accession>A0A0M8P9E3</accession>
<protein>
    <submittedName>
        <fullName evidence="9">Uncharacterized protein</fullName>
    </submittedName>
</protein>
<keyword evidence="5" id="KW-0560">Oxidoreductase</keyword>
<dbReference type="AlphaFoldDB" id="A0A0M8P9E3"/>
<dbReference type="InterPro" id="IPR050121">
    <property type="entry name" value="Cytochrome_P450_monoxygenase"/>
</dbReference>
<keyword evidence="8" id="KW-0812">Transmembrane</keyword>
<evidence type="ECO:0000256" key="7">
    <source>
        <dbReference type="ARBA" id="ARBA00023033"/>
    </source>
</evidence>
<comment type="similarity">
    <text evidence="2">Belongs to the cytochrome P450 family.</text>
</comment>
<sequence>MTSEPNMASGWFMTLWTSMTSFTSNLTIPWATLGPGFWGAAAGCLFLVWVTYSIIYAFYLSPLRHFPGPKLWAISRIPSNLSVIRGHNHLDILALHKEYGPILRLGPNELAFNTAEAFRDIYGARPGGCFPKNRSHYIAPANGVDHLVCAVDHATHARHKRLLAHAFSEKALRDQEGLITGGYPTSISRVG</sequence>
<keyword evidence="3" id="KW-0349">Heme</keyword>
<keyword evidence="7" id="KW-0503">Monooxygenase</keyword>
<evidence type="ECO:0000256" key="8">
    <source>
        <dbReference type="SAM" id="Phobius"/>
    </source>
</evidence>
<reference evidence="9 10" key="1">
    <citation type="submission" date="2015-08" db="EMBL/GenBank/DDBJ databases">
        <title>Genome sequencing of Penicillium nordicum.</title>
        <authorList>
            <person name="Nguyen H.D."/>
            <person name="Seifert K.A."/>
        </authorList>
    </citation>
    <scope>NUCLEOTIDE SEQUENCE [LARGE SCALE GENOMIC DNA]</scope>
    <source>
        <strain evidence="9 10">DAOMC 185683</strain>
    </source>
</reference>
<evidence type="ECO:0000313" key="10">
    <source>
        <dbReference type="Proteomes" id="UP000037696"/>
    </source>
</evidence>
<dbReference type="PANTHER" id="PTHR24305:SF210">
    <property type="entry name" value="CYTOCHROME P450 MONOOXYGENASE ASQL-RELATED"/>
    <property type="match status" value="1"/>
</dbReference>
<keyword evidence="8" id="KW-1133">Transmembrane helix</keyword>
<name>A0A0M8P9E3_9EURO</name>
<feature type="transmembrane region" description="Helical" evidence="8">
    <location>
        <begin position="37"/>
        <end position="60"/>
    </location>
</feature>
<dbReference type="STRING" id="229535.A0A0M8P9E3"/>
<comment type="cofactor">
    <cofactor evidence="1">
        <name>heme</name>
        <dbReference type="ChEBI" id="CHEBI:30413"/>
    </cofactor>
</comment>
<dbReference type="EMBL" id="LHQQ01000010">
    <property type="protein sequence ID" value="KOS47976.1"/>
    <property type="molecule type" value="Genomic_DNA"/>
</dbReference>
<dbReference type="InterPro" id="IPR036396">
    <property type="entry name" value="Cyt_P450_sf"/>
</dbReference>
<evidence type="ECO:0000256" key="3">
    <source>
        <dbReference type="ARBA" id="ARBA00022617"/>
    </source>
</evidence>
<keyword evidence="6" id="KW-0408">Iron</keyword>
<dbReference type="GO" id="GO:0004497">
    <property type="term" value="F:monooxygenase activity"/>
    <property type="evidence" value="ECO:0007669"/>
    <property type="project" value="UniProtKB-KW"/>
</dbReference>
<evidence type="ECO:0000313" key="9">
    <source>
        <dbReference type="EMBL" id="KOS47976.1"/>
    </source>
</evidence>
<dbReference type="PANTHER" id="PTHR24305">
    <property type="entry name" value="CYTOCHROME P450"/>
    <property type="match status" value="1"/>
</dbReference>
<keyword evidence="10" id="KW-1185">Reference proteome</keyword>
<feature type="transmembrane region" description="Helical" evidence="8">
    <location>
        <begin position="12"/>
        <end position="31"/>
    </location>
</feature>
<evidence type="ECO:0000256" key="1">
    <source>
        <dbReference type="ARBA" id="ARBA00001971"/>
    </source>
</evidence>
<gene>
    <name evidence="9" type="ORF">ACN38_g1098</name>
</gene>
<keyword evidence="4" id="KW-0479">Metal-binding</keyword>
<evidence type="ECO:0000256" key="5">
    <source>
        <dbReference type="ARBA" id="ARBA00023002"/>
    </source>
</evidence>
<proteinExistence type="inferred from homology"/>
<dbReference type="OrthoDB" id="1470350at2759"/>
<evidence type="ECO:0000256" key="6">
    <source>
        <dbReference type="ARBA" id="ARBA00023004"/>
    </source>
</evidence>
<evidence type="ECO:0000256" key="4">
    <source>
        <dbReference type="ARBA" id="ARBA00022723"/>
    </source>
</evidence>
<comment type="caution">
    <text evidence="9">The sequence shown here is derived from an EMBL/GenBank/DDBJ whole genome shotgun (WGS) entry which is preliminary data.</text>
</comment>
<dbReference type="SUPFAM" id="SSF48264">
    <property type="entry name" value="Cytochrome P450"/>
    <property type="match status" value="1"/>
</dbReference>
<evidence type="ECO:0000256" key="2">
    <source>
        <dbReference type="ARBA" id="ARBA00010617"/>
    </source>
</evidence>
<dbReference type="Proteomes" id="UP000037696">
    <property type="component" value="Unassembled WGS sequence"/>
</dbReference>
<dbReference type="GO" id="GO:0005506">
    <property type="term" value="F:iron ion binding"/>
    <property type="evidence" value="ECO:0007669"/>
    <property type="project" value="InterPro"/>
</dbReference>
<organism evidence="9 10">
    <name type="scientific">Penicillium nordicum</name>
    <dbReference type="NCBI Taxonomy" id="229535"/>
    <lineage>
        <taxon>Eukaryota</taxon>
        <taxon>Fungi</taxon>
        <taxon>Dikarya</taxon>
        <taxon>Ascomycota</taxon>
        <taxon>Pezizomycotina</taxon>
        <taxon>Eurotiomycetes</taxon>
        <taxon>Eurotiomycetidae</taxon>
        <taxon>Eurotiales</taxon>
        <taxon>Aspergillaceae</taxon>
        <taxon>Penicillium</taxon>
    </lineage>
</organism>
<dbReference type="GO" id="GO:0016705">
    <property type="term" value="F:oxidoreductase activity, acting on paired donors, with incorporation or reduction of molecular oxygen"/>
    <property type="evidence" value="ECO:0007669"/>
    <property type="project" value="InterPro"/>
</dbReference>
<keyword evidence="8" id="KW-0472">Membrane</keyword>